<dbReference type="EMBL" id="JAEHOI010000011">
    <property type="protein sequence ID" value="MBK0422590.1"/>
    <property type="molecule type" value="Genomic_DNA"/>
</dbReference>
<organism evidence="1 2">
    <name type="scientific">Leucobacter edaphi</name>
    <dbReference type="NCBI Taxonomy" id="2796472"/>
    <lineage>
        <taxon>Bacteria</taxon>
        <taxon>Bacillati</taxon>
        <taxon>Actinomycetota</taxon>
        <taxon>Actinomycetes</taxon>
        <taxon>Micrococcales</taxon>
        <taxon>Microbacteriaceae</taxon>
        <taxon>Leucobacter</taxon>
    </lineage>
</organism>
<proteinExistence type="predicted"/>
<dbReference type="AlphaFoldDB" id="A0A934QER4"/>
<sequence>MSAPDTWIPHHREDGELVGWIEPSGEGFVPFDLFGRARSAEAIDWVSAEDALEEIGIGFLAALHAYRAEDGSWVQVRITELSTDGITVKEDDLGAVGVTKPQYVVPFPVDDRLVPLDEAPGPVRGPFD</sequence>
<keyword evidence="2" id="KW-1185">Reference proteome</keyword>
<protein>
    <submittedName>
        <fullName evidence="1">Uncharacterized protein</fullName>
    </submittedName>
</protein>
<reference evidence="1" key="1">
    <citation type="submission" date="2020-12" db="EMBL/GenBank/DDBJ databases">
        <title>Leucobacter sp. CAS2, isolated from Chromium sludge.</title>
        <authorList>
            <person name="Xu Z."/>
        </authorList>
    </citation>
    <scope>NUCLEOTIDE SEQUENCE</scope>
    <source>
        <strain evidence="1">CSA2</strain>
    </source>
</reference>
<evidence type="ECO:0000313" key="2">
    <source>
        <dbReference type="Proteomes" id="UP000618733"/>
    </source>
</evidence>
<name>A0A934QER4_9MICO</name>
<dbReference type="Proteomes" id="UP000618733">
    <property type="component" value="Unassembled WGS sequence"/>
</dbReference>
<comment type="caution">
    <text evidence="1">The sequence shown here is derived from an EMBL/GenBank/DDBJ whole genome shotgun (WGS) entry which is preliminary data.</text>
</comment>
<accession>A0A934QER4</accession>
<dbReference type="RefSeq" id="WP_200132790.1">
    <property type="nucleotide sequence ID" value="NZ_JAEHOI010000011.1"/>
</dbReference>
<gene>
    <name evidence="1" type="ORF">JD292_10960</name>
</gene>
<evidence type="ECO:0000313" key="1">
    <source>
        <dbReference type="EMBL" id="MBK0422590.1"/>
    </source>
</evidence>